<feature type="transmembrane region" description="Helical" evidence="5">
    <location>
        <begin position="117"/>
        <end position="136"/>
    </location>
</feature>
<dbReference type="Gene3D" id="3.30.750.24">
    <property type="entry name" value="STAS domain"/>
    <property type="match status" value="1"/>
</dbReference>
<sequence length="545" mass="59040">MFVPWRSKPLELGNNLSAGIIVAFLIIPQAIGYGLLANVPANIALAAATLPLIAYALFGGSRSMAVGPVAIVSLMVAEATTDMSANEIALSVPLLALMVGTILLTIRFLSLGKLVNFIGHPVIQGFTSAAAVLIIFKQLELMLGLPSDVFNVNTWHLPSLLLSTLSLISLIIVKGFMPSPLNKLGPLMVLLAGMIIALNLPNLKIETIGYHATGDIFTLFSPWNQDTNALSNTLLTLLPSAVIISVLVFLESTSVAKVVAKKHDERISPNQELMGLGSANIIAGFSGAFPVAGGFGRTMVNEEAGSTSPLAGVFTALFVLLFINFIPESINYMMKPVLGAIIAMAVWSLIDLSPLYSHWKIHPQDNAIWLASFLGVFILGVESGIMIGVGLSIAFLLRNAAHPHIAIIGRIPNTSHFRNVRRHKVETHPHVLAIRIDEGLTFANAENIEDFIARAIFDHPKTRHLLLVFSAVNQIDSDGLERLESIIRRQKKEGILTHLAEVKGPIMDKLQHLHLEKLLAPGQIYMSTHEAFEALENQNDNEHKS</sequence>
<comment type="subcellular location">
    <subcellularLocation>
        <location evidence="1">Membrane</location>
        <topology evidence="1">Multi-pass membrane protein</topology>
    </subcellularLocation>
</comment>
<accession>Q1N630</accession>
<dbReference type="InterPro" id="IPR002645">
    <property type="entry name" value="STAS_dom"/>
</dbReference>
<dbReference type="HOGENOM" id="CLU_003182_13_2_6"/>
<feature type="transmembrane region" description="Helical" evidence="5">
    <location>
        <begin position="307"/>
        <end position="325"/>
    </location>
</feature>
<dbReference type="Pfam" id="PF01740">
    <property type="entry name" value="STAS"/>
    <property type="match status" value="1"/>
</dbReference>
<keyword evidence="2 5" id="KW-0812">Transmembrane</keyword>
<feature type="transmembrane region" description="Helical" evidence="5">
    <location>
        <begin position="39"/>
        <end position="58"/>
    </location>
</feature>
<dbReference type="AlphaFoldDB" id="Q1N630"/>
<dbReference type="PANTHER" id="PTHR11814">
    <property type="entry name" value="SULFATE TRANSPORTER"/>
    <property type="match status" value="1"/>
</dbReference>
<evidence type="ECO:0000313" key="8">
    <source>
        <dbReference type="Proteomes" id="UP000004263"/>
    </source>
</evidence>
<dbReference type="Pfam" id="PF00916">
    <property type="entry name" value="Sulfate_transp"/>
    <property type="match status" value="1"/>
</dbReference>
<dbReference type="Proteomes" id="UP000004263">
    <property type="component" value="Unassembled WGS sequence"/>
</dbReference>
<evidence type="ECO:0000256" key="2">
    <source>
        <dbReference type="ARBA" id="ARBA00022692"/>
    </source>
</evidence>
<dbReference type="SUPFAM" id="SSF52091">
    <property type="entry name" value="SpoIIaa-like"/>
    <property type="match status" value="1"/>
</dbReference>
<evidence type="ECO:0000256" key="4">
    <source>
        <dbReference type="ARBA" id="ARBA00023136"/>
    </source>
</evidence>
<dbReference type="InterPro" id="IPR001902">
    <property type="entry name" value="SLC26A/SulP_fam"/>
</dbReference>
<evidence type="ECO:0000256" key="5">
    <source>
        <dbReference type="SAM" id="Phobius"/>
    </source>
</evidence>
<evidence type="ECO:0000256" key="1">
    <source>
        <dbReference type="ARBA" id="ARBA00004141"/>
    </source>
</evidence>
<dbReference type="EMBL" id="AAQH01000001">
    <property type="protein sequence ID" value="EAT13762.1"/>
    <property type="molecule type" value="Genomic_DNA"/>
</dbReference>
<dbReference type="STRING" id="207949.RED65_10229"/>
<name>Q1N630_9GAMM</name>
<keyword evidence="4 5" id="KW-0472">Membrane</keyword>
<gene>
    <name evidence="7" type="ORF">RED65_10229</name>
</gene>
<feature type="domain" description="STAS" evidence="6">
    <location>
        <begin position="421"/>
        <end position="535"/>
    </location>
</feature>
<organism evidence="7 8">
    <name type="scientific">Bermanella marisrubri</name>
    <dbReference type="NCBI Taxonomy" id="207949"/>
    <lineage>
        <taxon>Bacteria</taxon>
        <taxon>Pseudomonadati</taxon>
        <taxon>Pseudomonadota</taxon>
        <taxon>Gammaproteobacteria</taxon>
        <taxon>Oceanospirillales</taxon>
        <taxon>Oceanospirillaceae</taxon>
        <taxon>Bermanella</taxon>
    </lineage>
</organism>
<feature type="transmembrane region" description="Helical" evidence="5">
    <location>
        <begin position="368"/>
        <end position="397"/>
    </location>
</feature>
<proteinExistence type="predicted"/>
<feature type="transmembrane region" description="Helical" evidence="5">
    <location>
        <begin position="273"/>
        <end position="295"/>
    </location>
</feature>
<reference evidence="7 8" key="1">
    <citation type="submission" date="2006-03" db="EMBL/GenBank/DDBJ databases">
        <authorList>
            <person name="Pinhassi J."/>
            <person name="Pedros-Alio C."/>
            <person name="Ferriera S."/>
            <person name="Johnson J."/>
            <person name="Kravitz S."/>
            <person name="Halpern A."/>
            <person name="Remington K."/>
            <person name="Beeson K."/>
            <person name="Tran B."/>
            <person name="Rogers Y.-H."/>
            <person name="Friedman R."/>
            <person name="Venter J.C."/>
        </authorList>
    </citation>
    <scope>NUCLEOTIDE SEQUENCE [LARGE SCALE GENOMIC DNA]</scope>
    <source>
        <strain evidence="7 8">RED65</strain>
    </source>
</reference>
<protein>
    <submittedName>
        <fullName evidence="7">Sulfate permease</fullName>
    </submittedName>
</protein>
<dbReference type="InterPro" id="IPR011547">
    <property type="entry name" value="SLC26A/SulP_dom"/>
</dbReference>
<feature type="transmembrane region" description="Helical" evidence="5">
    <location>
        <begin position="156"/>
        <end position="177"/>
    </location>
</feature>
<dbReference type="GO" id="GO:0016020">
    <property type="term" value="C:membrane"/>
    <property type="evidence" value="ECO:0007669"/>
    <property type="project" value="UniProtKB-SubCell"/>
</dbReference>
<dbReference type="GO" id="GO:0055085">
    <property type="term" value="P:transmembrane transport"/>
    <property type="evidence" value="ECO:0007669"/>
    <property type="project" value="InterPro"/>
</dbReference>
<dbReference type="InterPro" id="IPR036513">
    <property type="entry name" value="STAS_dom_sf"/>
</dbReference>
<feature type="transmembrane region" description="Helical" evidence="5">
    <location>
        <begin position="88"/>
        <end position="110"/>
    </location>
</feature>
<dbReference type="CDD" id="cd07042">
    <property type="entry name" value="STAS_SulP_like_sulfate_transporter"/>
    <property type="match status" value="1"/>
</dbReference>
<keyword evidence="3 5" id="KW-1133">Transmembrane helix</keyword>
<dbReference type="PROSITE" id="PS50801">
    <property type="entry name" value="STAS"/>
    <property type="match status" value="1"/>
</dbReference>
<feature type="transmembrane region" description="Helical" evidence="5">
    <location>
        <begin position="12"/>
        <end position="33"/>
    </location>
</feature>
<evidence type="ECO:0000256" key="3">
    <source>
        <dbReference type="ARBA" id="ARBA00022989"/>
    </source>
</evidence>
<feature type="transmembrane region" description="Helical" evidence="5">
    <location>
        <begin position="229"/>
        <end position="252"/>
    </location>
</feature>
<evidence type="ECO:0000259" key="6">
    <source>
        <dbReference type="PROSITE" id="PS50801"/>
    </source>
</evidence>
<evidence type="ECO:0000313" key="7">
    <source>
        <dbReference type="EMBL" id="EAT13762.1"/>
    </source>
</evidence>
<dbReference type="OrthoDB" id="9769739at2"/>
<feature type="transmembrane region" description="Helical" evidence="5">
    <location>
        <begin position="184"/>
        <end position="201"/>
    </location>
</feature>
<comment type="caution">
    <text evidence="7">The sequence shown here is derived from an EMBL/GenBank/DDBJ whole genome shotgun (WGS) entry which is preliminary data.</text>
</comment>
<keyword evidence="8" id="KW-1185">Reference proteome</keyword>
<feature type="transmembrane region" description="Helical" evidence="5">
    <location>
        <begin position="337"/>
        <end position="356"/>
    </location>
</feature>